<proteinExistence type="predicted"/>
<dbReference type="OrthoDB" id="116343at2"/>
<feature type="domain" description="NAD(P)-binding" evidence="1">
    <location>
        <begin position="11"/>
        <end position="188"/>
    </location>
</feature>
<evidence type="ECO:0000313" key="2">
    <source>
        <dbReference type="EMBL" id="AOP47191.1"/>
    </source>
</evidence>
<dbReference type="Gene3D" id="3.40.50.720">
    <property type="entry name" value="NAD(P)-binding Rossmann-like Domain"/>
    <property type="match status" value="1"/>
</dbReference>
<dbReference type="KEGG" id="slc:SL103_13825"/>
<name>A0A1D7VKE2_9ACTN</name>
<evidence type="ECO:0000313" key="3">
    <source>
        <dbReference type="Proteomes" id="UP000094094"/>
    </source>
</evidence>
<dbReference type="Gene3D" id="3.90.25.10">
    <property type="entry name" value="UDP-galactose 4-epimerase, domain 1"/>
    <property type="match status" value="1"/>
</dbReference>
<accession>A0A1D7VKE2</accession>
<dbReference type="EMBL" id="CP017157">
    <property type="protein sequence ID" value="AOP47191.1"/>
    <property type="molecule type" value="Genomic_DNA"/>
</dbReference>
<organism evidence="2 3">
    <name type="scientific">Streptomyces lydicus</name>
    <dbReference type="NCBI Taxonomy" id="47763"/>
    <lineage>
        <taxon>Bacteria</taxon>
        <taxon>Bacillati</taxon>
        <taxon>Actinomycetota</taxon>
        <taxon>Actinomycetes</taxon>
        <taxon>Kitasatosporales</taxon>
        <taxon>Streptomycetaceae</taxon>
        <taxon>Streptomyces</taxon>
    </lineage>
</organism>
<dbReference type="AlphaFoldDB" id="A0A1D7VKE2"/>
<dbReference type="Proteomes" id="UP000094094">
    <property type="component" value="Chromosome"/>
</dbReference>
<dbReference type="RefSeq" id="WP_069569142.1">
    <property type="nucleotide sequence ID" value="NZ_CP017157.1"/>
</dbReference>
<dbReference type="InterPro" id="IPR036291">
    <property type="entry name" value="NAD(P)-bd_dom_sf"/>
</dbReference>
<sequence>MTSRNTILVTGATGNVGRRVTDRLLATGAVAVRALTRRAADAGLPGGVDVRQGDLADRAALESASEGVDAVFLMWPFHGAEPAGAVVDAVARHARRVVLLSSGAVRDGLAPERQPHPVGRSHAAVEQLVARSGLSWTRLRPSAFAANTLWWADQIRGGDVVRGAYGAAPMALLHEADIAEVAVRALTEDGHDGATYTLTGPEVLTQAEQVRVMADVLGRPLRWQELSHASARERLLADGGFPDAFVDPLLDGYAELLDAPRPALTDTVEKVTGAPARTFRAWVRDHRADFS</sequence>
<evidence type="ECO:0000259" key="1">
    <source>
        <dbReference type="Pfam" id="PF13460"/>
    </source>
</evidence>
<gene>
    <name evidence="2" type="ORF">SL103_13825</name>
</gene>
<reference evidence="2 3" key="1">
    <citation type="submission" date="2016-09" db="EMBL/GenBank/DDBJ databases">
        <title>Complete genome sequencing of Streptomyces lydicus 103 and metabolic pathways analysis of antibiotic biosynthesis.</title>
        <authorList>
            <person name="Jia N."/>
            <person name="Ding M.-Z."/>
            <person name="Gao F."/>
            <person name="Yuan Y.-J."/>
        </authorList>
    </citation>
    <scope>NUCLEOTIDE SEQUENCE [LARGE SCALE GENOMIC DNA]</scope>
    <source>
        <strain evidence="2 3">103</strain>
    </source>
</reference>
<protein>
    <submittedName>
        <fullName evidence="2">NADPH:quinone reductase</fullName>
    </submittedName>
</protein>
<dbReference type="SUPFAM" id="SSF51735">
    <property type="entry name" value="NAD(P)-binding Rossmann-fold domains"/>
    <property type="match status" value="1"/>
</dbReference>
<dbReference type="InterPro" id="IPR016040">
    <property type="entry name" value="NAD(P)-bd_dom"/>
</dbReference>
<keyword evidence="3" id="KW-1185">Reference proteome</keyword>
<dbReference type="Pfam" id="PF13460">
    <property type="entry name" value="NAD_binding_10"/>
    <property type="match status" value="1"/>
</dbReference>
<dbReference type="PANTHER" id="PTHR43162:SF1">
    <property type="entry name" value="PRESTALK A DIFFERENTIATION PROTEIN A"/>
    <property type="match status" value="1"/>
</dbReference>
<dbReference type="InterPro" id="IPR051604">
    <property type="entry name" value="Ergot_Alk_Oxidoreductase"/>
</dbReference>
<dbReference type="PANTHER" id="PTHR43162">
    <property type="match status" value="1"/>
</dbReference>